<evidence type="ECO:0000256" key="8">
    <source>
        <dbReference type="ARBA" id="ARBA00022603"/>
    </source>
</evidence>
<dbReference type="PIRSF" id="PIRSF000386">
    <property type="entry name" value="tRNA_mtase"/>
    <property type="match status" value="1"/>
</dbReference>
<evidence type="ECO:0000256" key="14">
    <source>
        <dbReference type="ARBA" id="ARBA00047783"/>
    </source>
</evidence>
<dbReference type="Gene3D" id="3.40.1280.10">
    <property type="match status" value="1"/>
</dbReference>
<keyword evidence="11 15" id="KW-0819">tRNA processing</keyword>
<keyword evidence="9 15" id="KW-0808">Transferase</keyword>
<sequence length="247" mass="27849">MRFYVVTIFPEVLEALDFSILKLARERGLLEIIPVNPRDFATDRHRTVDDEPYGGGAGMVMKPEPLVAAVEEVKARDPKAKSYLLSPRGRTFTQVVAQEMARESAVTLICGRYEGVDERVRAYVDGEVSMGDFVLAGGELAAMVIIETVARLVPGVLGSRESLEEESFAGNLLEYPQYTRPPIFGGLEVPQVLRSGNHQEIARWRRYQQIKVTWERRPDLLARAELSPQDREYLAMVVKGEDPWKDL</sequence>
<comment type="catalytic activity">
    <reaction evidence="14 15 17">
        <text>guanosine(37) in tRNA + S-adenosyl-L-methionine = N(1)-methylguanosine(37) in tRNA + S-adenosyl-L-homocysteine + H(+)</text>
        <dbReference type="Rhea" id="RHEA:36899"/>
        <dbReference type="Rhea" id="RHEA-COMP:10145"/>
        <dbReference type="Rhea" id="RHEA-COMP:10147"/>
        <dbReference type="ChEBI" id="CHEBI:15378"/>
        <dbReference type="ChEBI" id="CHEBI:57856"/>
        <dbReference type="ChEBI" id="CHEBI:59789"/>
        <dbReference type="ChEBI" id="CHEBI:73542"/>
        <dbReference type="ChEBI" id="CHEBI:74269"/>
        <dbReference type="EC" id="2.1.1.228"/>
    </reaction>
</comment>
<evidence type="ECO:0000256" key="12">
    <source>
        <dbReference type="ARBA" id="ARBA00029736"/>
    </source>
</evidence>
<evidence type="ECO:0000256" key="16">
    <source>
        <dbReference type="PIRSR" id="PIRSR000386-1"/>
    </source>
</evidence>
<comment type="subcellular location">
    <subcellularLocation>
        <location evidence="2 15 17">Cytoplasm</location>
    </subcellularLocation>
</comment>
<evidence type="ECO:0000256" key="1">
    <source>
        <dbReference type="ARBA" id="ARBA00002634"/>
    </source>
</evidence>
<evidence type="ECO:0000256" key="7">
    <source>
        <dbReference type="ARBA" id="ARBA00022490"/>
    </source>
</evidence>
<evidence type="ECO:0000313" key="19">
    <source>
        <dbReference type="EMBL" id="HDD52647.1"/>
    </source>
</evidence>
<evidence type="ECO:0000256" key="9">
    <source>
        <dbReference type="ARBA" id="ARBA00022679"/>
    </source>
</evidence>
<evidence type="ECO:0000256" key="13">
    <source>
        <dbReference type="ARBA" id="ARBA00033392"/>
    </source>
</evidence>
<dbReference type="FunFam" id="1.10.1270.20:FF:000001">
    <property type="entry name" value="tRNA (guanine-N(1)-)-methyltransferase"/>
    <property type="match status" value="1"/>
</dbReference>
<evidence type="ECO:0000256" key="11">
    <source>
        <dbReference type="ARBA" id="ARBA00022694"/>
    </source>
</evidence>
<name>A0A7C0U5L2_9BACT</name>
<gene>
    <name evidence="15 19" type="primary">trmD</name>
    <name evidence="19" type="ORF">ENF32_01085</name>
</gene>
<dbReference type="PANTHER" id="PTHR46417">
    <property type="entry name" value="TRNA (GUANINE-N(1)-)-METHYLTRANSFERASE"/>
    <property type="match status" value="1"/>
</dbReference>
<keyword evidence="7 15" id="KW-0963">Cytoplasm</keyword>
<dbReference type="NCBIfam" id="TIGR00088">
    <property type="entry name" value="trmD"/>
    <property type="match status" value="1"/>
</dbReference>
<evidence type="ECO:0000256" key="5">
    <source>
        <dbReference type="ARBA" id="ARBA00012807"/>
    </source>
</evidence>
<dbReference type="InterPro" id="IPR002649">
    <property type="entry name" value="tRNA_m1G_MeTrfase_TrmD"/>
</dbReference>
<dbReference type="InterPro" id="IPR016009">
    <property type="entry name" value="tRNA_MeTrfase_TRMD/TRM10"/>
</dbReference>
<dbReference type="InterPro" id="IPR029028">
    <property type="entry name" value="Alpha/beta_knot_MTases"/>
</dbReference>
<dbReference type="Gene3D" id="1.10.1270.20">
    <property type="entry name" value="tRNA(m1g37)methyltransferase, domain 2"/>
    <property type="match status" value="1"/>
</dbReference>
<feature type="binding site" evidence="15 16">
    <location>
        <begin position="130"/>
        <end position="135"/>
    </location>
    <ligand>
        <name>S-adenosyl-L-methionine</name>
        <dbReference type="ChEBI" id="CHEBI:59789"/>
    </ligand>
</feature>
<dbReference type="InterPro" id="IPR029026">
    <property type="entry name" value="tRNA_m1G_MTases_N"/>
</dbReference>
<dbReference type="EC" id="2.1.1.228" evidence="5 15"/>
<dbReference type="Pfam" id="PF01746">
    <property type="entry name" value="tRNA_m1G_MT"/>
    <property type="match status" value="1"/>
</dbReference>
<proteinExistence type="inferred from homology"/>
<evidence type="ECO:0000256" key="17">
    <source>
        <dbReference type="RuleBase" id="RU003464"/>
    </source>
</evidence>
<evidence type="ECO:0000256" key="4">
    <source>
        <dbReference type="ARBA" id="ARBA00011738"/>
    </source>
</evidence>
<dbReference type="SUPFAM" id="SSF75217">
    <property type="entry name" value="alpha/beta knot"/>
    <property type="match status" value="1"/>
</dbReference>
<evidence type="ECO:0000256" key="6">
    <source>
        <dbReference type="ARBA" id="ARBA00014679"/>
    </source>
</evidence>
<evidence type="ECO:0000256" key="10">
    <source>
        <dbReference type="ARBA" id="ARBA00022691"/>
    </source>
</evidence>
<protein>
    <recommendedName>
        <fullName evidence="6 15">tRNA (guanine-N(1)-)-methyltransferase</fullName>
        <ecNumber evidence="5 15">2.1.1.228</ecNumber>
    </recommendedName>
    <alternativeName>
        <fullName evidence="12 15">M1G-methyltransferase</fullName>
    </alternativeName>
    <alternativeName>
        <fullName evidence="13 15">tRNA [GM37] methyltransferase</fullName>
    </alternativeName>
</protein>
<dbReference type="Proteomes" id="UP000885690">
    <property type="component" value="Unassembled WGS sequence"/>
</dbReference>
<evidence type="ECO:0000256" key="3">
    <source>
        <dbReference type="ARBA" id="ARBA00007630"/>
    </source>
</evidence>
<organism evidence="19">
    <name type="scientific">Thermosulfidibacter takaii</name>
    <dbReference type="NCBI Taxonomy" id="412593"/>
    <lineage>
        <taxon>Bacteria</taxon>
        <taxon>Pseudomonadati</taxon>
        <taxon>Thermosulfidibacterota</taxon>
        <taxon>Thermosulfidibacteria</taxon>
        <taxon>Thermosulfidibacterales</taxon>
        <taxon>Thermosulfidibacteraceae</taxon>
    </lineage>
</organism>
<comment type="caution">
    <text evidence="19">The sequence shown here is derived from an EMBL/GenBank/DDBJ whole genome shotgun (WGS) entry which is preliminary data.</text>
</comment>
<dbReference type="AlphaFoldDB" id="A0A7C0U5L2"/>
<dbReference type="EMBL" id="DQWS01000044">
    <property type="protein sequence ID" value="HDD52647.1"/>
    <property type="molecule type" value="Genomic_DNA"/>
</dbReference>
<dbReference type="PANTHER" id="PTHR46417:SF1">
    <property type="entry name" value="TRNA (GUANINE-N(1)-)-METHYLTRANSFERASE"/>
    <property type="match status" value="1"/>
</dbReference>
<keyword evidence="10 15" id="KW-0949">S-adenosyl-L-methionine</keyword>
<comment type="subunit">
    <text evidence="4 15 17">Homodimer.</text>
</comment>
<feature type="binding site" evidence="15 16">
    <location>
        <position position="111"/>
    </location>
    <ligand>
        <name>S-adenosyl-L-methionine</name>
        <dbReference type="ChEBI" id="CHEBI:59789"/>
    </ligand>
</feature>
<feature type="domain" description="tRNA methyltransferase TRMD/TRM10-type" evidence="18">
    <location>
        <begin position="1"/>
        <end position="222"/>
    </location>
</feature>
<comment type="similarity">
    <text evidence="3 15 17">Belongs to the RNA methyltransferase TrmD family.</text>
</comment>
<dbReference type="NCBIfam" id="NF000648">
    <property type="entry name" value="PRK00026.1"/>
    <property type="match status" value="1"/>
</dbReference>
<dbReference type="GO" id="GO:0052906">
    <property type="term" value="F:tRNA (guanine(37)-N1)-methyltransferase activity"/>
    <property type="evidence" value="ECO:0007669"/>
    <property type="project" value="UniProtKB-UniRule"/>
</dbReference>
<dbReference type="GO" id="GO:0005829">
    <property type="term" value="C:cytosol"/>
    <property type="evidence" value="ECO:0007669"/>
    <property type="project" value="TreeGrafter"/>
</dbReference>
<comment type="function">
    <text evidence="1 15 17">Specifically methylates guanosine-37 in various tRNAs.</text>
</comment>
<dbReference type="FunFam" id="3.40.1280.10:FF:000001">
    <property type="entry name" value="tRNA (guanine-N(1)-)-methyltransferase"/>
    <property type="match status" value="1"/>
</dbReference>
<evidence type="ECO:0000256" key="2">
    <source>
        <dbReference type="ARBA" id="ARBA00004496"/>
    </source>
</evidence>
<evidence type="ECO:0000256" key="15">
    <source>
        <dbReference type="HAMAP-Rule" id="MF_00605"/>
    </source>
</evidence>
<dbReference type="CDD" id="cd18080">
    <property type="entry name" value="TrmD-like"/>
    <property type="match status" value="1"/>
</dbReference>
<reference evidence="19" key="1">
    <citation type="journal article" date="2020" name="mSystems">
        <title>Genome- and Community-Level Interaction Insights into Carbon Utilization and Element Cycling Functions of Hydrothermarchaeota in Hydrothermal Sediment.</title>
        <authorList>
            <person name="Zhou Z."/>
            <person name="Liu Y."/>
            <person name="Xu W."/>
            <person name="Pan J."/>
            <person name="Luo Z.H."/>
            <person name="Li M."/>
        </authorList>
    </citation>
    <scope>NUCLEOTIDE SEQUENCE [LARGE SCALE GENOMIC DNA]</scope>
    <source>
        <strain evidence="19">HyVt-115</strain>
    </source>
</reference>
<accession>A0A7C0U5L2</accession>
<dbReference type="HAMAP" id="MF_00605">
    <property type="entry name" value="TrmD"/>
    <property type="match status" value="1"/>
</dbReference>
<keyword evidence="8 15" id="KW-0489">Methyltransferase</keyword>
<evidence type="ECO:0000259" key="18">
    <source>
        <dbReference type="Pfam" id="PF01746"/>
    </source>
</evidence>
<dbReference type="GO" id="GO:0002939">
    <property type="term" value="P:tRNA N1-guanine methylation"/>
    <property type="evidence" value="ECO:0007669"/>
    <property type="project" value="TreeGrafter"/>
</dbReference>
<dbReference type="InterPro" id="IPR023148">
    <property type="entry name" value="tRNA_m1G_MeTrfase_C_sf"/>
</dbReference>